<keyword evidence="2" id="KW-1185">Reference proteome</keyword>
<dbReference type="EMBL" id="RDEX01000003">
    <property type="protein sequence ID" value="RLY91578.1"/>
    <property type="molecule type" value="Genomic_DNA"/>
</dbReference>
<dbReference type="Proteomes" id="UP000277871">
    <property type="component" value="Unassembled WGS sequence"/>
</dbReference>
<name>A0A3L9L0B7_9MICC</name>
<dbReference type="AlphaFoldDB" id="A0A3L9L0B7"/>
<evidence type="ECO:0000313" key="1">
    <source>
        <dbReference type="EMBL" id="RLY91578.1"/>
    </source>
</evidence>
<evidence type="ECO:0000313" key="2">
    <source>
        <dbReference type="Proteomes" id="UP000277871"/>
    </source>
</evidence>
<accession>A0A3L9L0B7</accession>
<protein>
    <submittedName>
        <fullName evidence="1">Uncharacterized protein</fullName>
    </submittedName>
</protein>
<organism evidence="1 2">
    <name type="scientific">Kocuria tytonicola</name>
    <dbReference type="NCBI Taxonomy" id="2055946"/>
    <lineage>
        <taxon>Bacteria</taxon>
        <taxon>Bacillati</taxon>
        <taxon>Actinomycetota</taxon>
        <taxon>Actinomycetes</taxon>
        <taxon>Micrococcales</taxon>
        <taxon>Micrococcaceae</taxon>
        <taxon>Kocuria</taxon>
    </lineage>
</organism>
<dbReference type="Gene3D" id="3.20.20.80">
    <property type="entry name" value="Glycosidases"/>
    <property type="match status" value="1"/>
</dbReference>
<sequence length="516" mass="54936">MWAHAVPQGLPLADGDDVAYGSERPLSFAPRDTPYDTLVADQVDQARAAGLTGMQILLLEGVNSGGDFVGDWMTAADRTWEGPQPRGFSVAPCLLVSSPRSARELVEQYAEAAARHPSAARSGSALVVWIYNARSLTPEQWDSVRTGLREGGTEVFLVAELTTQASQHGDRLDTSVVDPYARCFDAVWLFEDKETQVLEDFTAWAADKGVPFAGGSLPGYDRETSHGGYVDARGTELWRAHLEKQLAANPTWLTAVTWNDAVEHTSVQPTSDWGTTRADLLAHYSAVFRGVGQADGDSRAYVTTPQYLVAGQELLAEGLAINHGSTPVTVHLRVTSAGGRVLAESTSRPAGPGSVTTAAVEEALPLKGGDHAFAVVELLDESGRHLSSTRSAPVVVLDAGDPAVPTPDRRRYYSVSSHGAADFAALAELQHGGGPNPSGTRVKSKDSVRCLELLHNTWPAGLALDAAEVAYTNPPAKIVGDQQVTTVRSGFTVARLVTHEGKIAYSPPVHHPASAR</sequence>
<gene>
    <name evidence="1" type="ORF">EAE32_10045</name>
</gene>
<comment type="caution">
    <text evidence="1">The sequence shown here is derived from an EMBL/GenBank/DDBJ whole genome shotgun (WGS) entry which is preliminary data.</text>
</comment>
<proteinExistence type="predicted"/>
<reference evidence="1 2" key="1">
    <citation type="submission" date="2018-10" db="EMBL/GenBank/DDBJ databases">
        <title>Kocuria tytonicola, new bacteria from the preen glands of American barn owls (Tyto furcata).</title>
        <authorList>
            <person name="Braun M.S."/>
            <person name="Wang E."/>
            <person name="Zimmermann S."/>
            <person name="Boutin S."/>
            <person name="Wagner H."/>
            <person name="Wink M."/>
        </authorList>
    </citation>
    <scope>NUCLEOTIDE SEQUENCE [LARGE SCALE GENOMIC DNA]</scope>
    <source>
        <strain evidence="1 2">473</strain>
    </source>
</reference>